<dbReference type="Proteomes" id="UP000219335">
    <property type="component" value="Unassembled WGS sequence"/>
</dbReference>
<dbReference type="SUPFAM" id="SSF53850">
    <property type="entry name" value="Periplasmic binding protein-like II"/>
    <property type="match status" value="1"/>
</dbReference>
<keyword evidence="3 8" id="KW-0238">DNA-binding</keyword>
<evidence type="ECO:0000313" key="8">
    <source>
        <dbReference type="EMBL" id="SEQ37796.1"/>
    </source>
</evidence>
<dbReference type="EMBL" id="OCMU01000002">
    <property type="protein sequence ID" value="SOD20761.1"/>
    <property type="molecule type" value="Genomic_DNA"/>
</dbReference>
<dbReference type="GO" id="GO:0043565">
    <property type="term" value="F:sequence-specific DNA binding"/>
    <property type="evidence" value="ECO:0007669"/>
    <property type="project" value="TreeGrafter"/>
</dbReference>
<dbReference type="PRINTS" id="PR00039">
    <property type="entry name" value="HTHLYSR"/>
</dbReference>
<sequence length="303" mass="34032">MQDLNLLIIFARVAEAGSFAEAARRMNISRAAVSKAVAKLEKDLSTRLFLRSTRHLSLTETGTALSEHATRILEESEHAERAVNSLHAEPRGILKVSVSSSFGTRHIAPALPCFLTRYPKIRIDLTITDHPGDLIEEGYDVQIRVTNEPDLNLVARRIAPVRRILCATPQYFQQWGMPKIPEDLEKHNCLDCALSAEQGYWCFNGPAGKIKVPISGTLRINDNDALAQATLHGFGIALLPTYTIGMELQKGRLQMALPEYLSIERHIYACYLPSRHLPIKIRTFINFLAEYVGDIPYWDQSLK</sequence>
<proteinExistence type="inferred from homology"/>
<dbReference type="EMBL" id="FOFX01000044">
    <property type="protein sequence ID" value="SEQ37796.1"/>
    <property type="molecule type" value="Genomic_DNA"/>
</dbReference>
<keyword evidence="11" id="KW-1185">Reference proteome</keyword>
<dbReference type="RefSeq" id="WP_062559798.1">
    <property type="nucleotide sequence ID" value="NZ_CP013341.1"/>
</dbReference>
<dbReference type="InterPro" id="IPR000847">
    <property type="entry name" value="LysR_HTH_N"/>
</dbReference>
<dbReference type="AlphaFoldDB" id="A0A0S3AM46"/>
<dbReference type="Pfam" id="PF03466">
    <property type="entry name" value="LysR_substrate"/>
    <property type="match status" value="1"/>
</dbReference>
<keyword evidence="4" id="KW-0804">Transcription</keyword>
<organism evidence="6 13">
    <name type="scientific">Nitrosomonas ureae</name>
    <dbReference type="NCBI Taxonomy" id="44577"/>
    <lineage>
        <taxon>Bacteria</taxon>
        <taxon>Pseudomonadati</taxon>
        <taxon>Pseudomonadota</taxon>
        <taxon>Betaproteobacteria</taxon>
        <taxon>Nitrosomonadales</taxon>
        <taxon>Nitrosomonadaceae</taxon>
        <taxon>Nitrosomonas</taxon>
    </lineage>
</organism>
<dbReference type="Gene3D" id="3.40.190.290">
    <property type="match status" value="1"/>
</dbReference>
<dbReference type="InterPro" id="IPR005119">
    <property type="entry name" value="LysR_subst-bd"/>
</dbReference>
<evidence type="ECO:0000313" key="10">
    <source>
        <dbReference type="Proteomes" id="UP000181998"/>
    </source>
</evidence>
<dbReference type="InterPro" id="IPR058163">
    <property type="entry name" value="LysR-type_TF_proteobact-type"/>
</dbReference>
<comment type="similarity">
    <text evidence="1">Belongs to the LysR transcriptional regulatory family.</text>
</comment>
<dbReference type="PANTHER" id="PTHR30537">
    <property type="entry name" value="HTH-TYPE TRANSCRIPTIONAL REGULATOR"/>
    <property type="match status" value="1"/>
</dbReference>
<dbReference type="KEGG" id="nur:ATY38_13805"/>
<dbReference type="InterPro" id="IPR036390">
    <property type="entry name" value="WH_DNA-bd_sf"/>
</dbReference>
<dbReference type="Proteomes" id="UP000181998">
    <property type="component" value="Unassembled WGS sequence"/>
</dbReference>
<dbReference type="OrthoDB" id="8705920at2"/>
<accession>A0A0S3AM46</accession>
<evidence type="ECO:0000313" key="9">
    <source>
        <dbReference type="EMBL" id="SOD20761.1"/>
    </source>
</evidence>
<evidence type="ECO:0000259" key="5">
    <source>
        <dbReference type="PROSITE" id="PS50931"/>
    </source>
</evidence>
<evidence type="ECO:0000313" key="12">
    <source>
        <dbReference type="Proteomes" id="UP000219335"/>
    </source>
</evidence>
<dbReference type="GO" id="GO:0006351">
    <property type="term" value="P:DNA-templated transcription"/>
    <property type="evidence" value="ECO:0007669"/>
    <property type="project" value="TreeGrafter"/>
</dbReference>
<dbReference type="Pfam" id="PF00126">
    <property type="entry name" value="HTH_1"/>
    <property type="match status" value="1"/>
</dbReference>
<evidence type="ECO:0000313" key="11">
    <source>
        <dbReference type="Proteomes" id="UP000182882"/>
    </source>
</evidence>
<dbReference type="InterPro" id="IPR036388">
    <property type="entry name" value="WH-like_DNA-bd_sf"/>
</dbReference>
<evidence type="ECO:0000313" key="13">
    <source>
        <dbReference type="Proteomes" id="UP000244110"/>
    </source>
</evidence>
<dbReference type="CDD" id="cd08422">
    <property type="entry name" value="PBP2_CrgA_like"/>
    <property type="match status" value="1"/>
</dbReference>
<dbReference type="FunFam" id="3.40.190.290:FF:000001">
    <property type="entry name" value="Transcriptional regulator, LysR family"/>
    <property type="match status" value="1"/>
</dbReference>
<dbReference type="PANTHER" id="PTHR30537:SF5">
    <property type="entry name" value="HTH-TYPE TRANSCRIPTIONAL ACTIVATOR TTDR-RELATED"/>
    <property type="match status" value="1"/>
</dbReference>
<evidence type="ECO:0000256" key="2">
    <source>
        <dbReference type="ARBA" id="ARBA00023015"/>
    </source>
</evidence>
<gene>
    <name evidence="6" type="ORF">C8R28_101932</name>
    <name evidence="7" type="ORF">SAMN05216406_13218</name>
    <name evidence="8" type="ORF">SAMN05421510_10445</name>
    <name evidence="9" type="ORF">SAMN06297164_2815</name>
</gene>
<dbReference type="PROSITE" id="PS50931">
    <property type="entry name" value="HTH_LYSR"/>
    <property type="match status" value="1"/>
</dbReference>
<name>A0A0S3AM46_9PROT</name>
<evidence type="ECO:0000313" key="6">
    <source>
        <dbReference type="EMBL" id="PTQ84223.1"/>
    </source>
</evidence>
<reference evidence="6 13" key="4">
    <citation type="submission" date="2018-04" db="EMBL/GenBank/DDBJ databases">
        <title>Active sludge and wastewater microbial communities from Klosterneuburg, Austria.</title>
        <authorList>
            <person name="Wagner M."/>
        </authorList>
    </citation>
    <scope>NUCLEOTIDE SEQUENCE [LARGE SCALE GENOMIC DNA]</scope>
    <source>
        <strain evidence="6 13">Nm4</strain>
    </source>
</reference>
<dbReference type="EMBL" id="FNLN01000032">
    <property type="protein sequence ID" value="SDU19149.1"/>
    <property type="molecule type" value="Genomic_DNA"/>
</dbReference>
<evidence type="ECO:0000256" key="1">
    <source>
        <dbReference type="ARBA" id="ARBA00009437"/>
    </source>
</evidence>
<dbReference type="Proteomes" id="UP000182882">
    <property type="component" value="Unassembled WGS sequence"/>
</dbReference>
<feature type="domain" description="HTH lysR-type" evidence="5">
    <location>
        <begin position="1"/>
        <end position="59"/>
    </location>
</feature>
<dbReference type="FunFam" id="1.10.10.10:FF:000001">
    <property type="entry name" value="LysR family transcriptional regulator"/>
    <property type="match status" value="1"/>
</dbReference>
<reference evidence="7" key="2">
    <citation type="submission" date="2016-10" db="EMBL/GenBank/DDBJ databases">
        <authorList>
            <person name="de Groot N.N."/>
        </authorList>
    </citation>
    <scope>NUCLEOTIDE SEQUENCE [LARGE SCALE GENOMIC DNA]</scope>
    <source>
        <strain evidence="7">Nm10</strain>
        <strain evidence="8">Nm9</strain>
    </source>
</reference>
<evidence type="ECO:0000256" key="4">
    <source>
        <dbReference type="ARBA" id="ARBA00023163"/>
    </source>
</evidence>
<keyword evidence="2" id="KW-0805">Transcription regulation</keyword>
<dbReference type="GO" id="GO:0003700">
    <property type="term" value="F:DNA-binding transcription factor activity"/>
    <property type="evidence" value="ECO:0007669"/>
    <property type="project" value="InterPro"/>
</dbReference>
<reference evidence="9 12" key="3">
    <citation type="submission" date="2017-09" db="EMBL/GenBank/DDBJ databases">
        <authorList>
            <person name="Ehlers B."/>
            <person name="Leendertz F.H."/>
        </authorList>
    </citation>
    <scope>NUCLEOTIDE SEQUENCE [LARGE SCALE GENOMIC DNA]</scope>
    <source>
        <strain evidence="9 12">Nm42</strain>
    </source>
</reference>
<dbReference type="EMBL" id="QAOL01000019">
    <property type="protein sequence ID" value="PTQ84223.1"/>
    <property type="molecule type" value="Genomic_DNA"/>
</dbReference>
<dbReference type="SUPFAM" id="SSF46785">
    <property type="entry name" value="Winged helix' DNA-binding domain"/>
    <property type="match status" value="1"/>
</dbReference>
<evidence type="ECO:0000313" key="7">
    <source>
        <dbReference type="EMBL" id="SDU19149.1"/>
    </source>
</evidence>
<dbReference type="STRING" id="44577.ATY38_13805"/>
<dbReference type="Gene3D" id="1.10.10.10">
    <property type="entry name" value="Winged helix-like DNA-binding domain superfamily/Winged helix DNA-binding domain"/>
    <property type="match status" value="1"/>
</dbReference>
<evidence type="ECO:0000256" key="3">
    <source>
        <dbReference type="ARBA" id="ARBA00023125"/>
    </source>
</evidence>
<protein>
    <submittedName>
        <fullName evidence="7 8">Transcriptional regulator, LysR family</fullName>
    </submittedName>
    <submittedName>
        <fullName evidence="6">LysR family transcriptional regulator</fullName>
    </submittedName>
</protein>
<dbReference type="Proteomes" id="UP000244110">
    <property type="component" value="Unassembled WGS sequence"/>
</dbReference>
<reference evidence="10 11" key="1">
    <citation type="submission" date="2016-10" db="EMBL/GenBank/DDBJ databases">
        <authorList>
            <person name="Varghese N."/>
            <person name="Submissions S."/>
        </authorList>
    </citation>
    <scope>NUCLEOTIDE SEQUENCE [LARGE SCALE GENOMIC DNA]</scope>
    <source>
        <strain evidence="11">Nm10</strain>
        <strain evidence="10">Nm9</strain>
    </source>
</reference>